<evidence type="ECO:0000256" key="2">
    <source>
        <dbReference type="ARBA" id="ARBA00012908"/>
    </source>
</evidence>
<dbReference type="GO" id="GO:0102043">
    <property type="term" value="F:isopentenyl phosphate kinase activity"/>
    <property type="evidence" value="ECO:0007669"/>
    <property type="project" value="UniProtKB-EC"/>
</dbReference>
<dbReference type="AlphaFoldDB" id="A0A8J4BP75"/>
<dbReference type="NCBIfam" id="NF040647">
    <property type="entry name" value="IPPK_Arch"/>
    <property type="match status" value="1"/>
</dbReference>
<dbReference type="InterPro" id="IPR036393">
    <property type="entry name" value="AceGlu_kinase-like_sf"/>
</dbReference>
<dbReference type="GO" id="GO:0005829">
    <property type="term" value="C:cytosol"/>
    <property type="evidence" value="ECO:0007669"/>
    <property type="project" value="TreeGrafter"/>
</dbReference>
<keyword evidence="7" id="KW-0067">ATP-binding</keyword>
<accession>A0A8J4BP75</accession>
<sequence length="354" mass="36830">MAPEAPAPKAVAHRIIKLGGAAITHKSQLETLQQDVLRRVCLSLAKDATDVDLGRTTDGTVLVHGAGSFGHHLASDYGVARGPLVDPRVRHGFALTRASVTRLNGYVVEGLVSAGIPAVGLSPLGHYTTSAREVSVTGASAVADCLRAGLVPVLHGDAVLDEQLGCTILSGDTLVRDLAEQLRPQYVVFLTNVAGVYDRPPEEEGARLLRRIVVRRKDGSWRVTAADGGSEVDIRMTADTHDVTGGIALKVEEAARVARLGVPVLIAQAGSEDGAAACRLGPLVTVNHGIVPLASSEPQWSSGCLAATSDMAEQQQVNAEAGQQCATAWRGTLIVLEDDEGLENEALGGMGSAG</sequence>
<gene>
    <name evidence="11" type="ORF">Vafri_18420</name>
</gene>
<keyword evidence="4" id="KW-0808">Transferase</keyword>
<dbReference type="CDD" id="cd04241">
    <property type="entry name" value="AAK_FomA-like"/>
    <property type="match status" value="1"/>
</dbReference>
<evidence type="ECO:0000256" key="1">
    <source>
        <dbReference type="ARBA" id="ARBA00010540"/>
    </source>
</evidence>
<evidence type="ECO:0000256" key="8">
    <source>
        <dbReference type="ARBA" id="ARBA00023229"/>
    </source>
</evidence>
<dbReference type="InterPro" id="IPR001048">
    <property type="entry name" value="Asp/Glu/Uridylate_kinase"/>
</dbReference>
<dbReference type="GO" id="GO:0016114">
    <property type="term" value="P:terpenoid biosynthetic process"/>
    <property type="evidence" value="ECO:0007669"/>
    <property type="project" value="TreeGrafter"/>
</dbReference>
<comment type="catalytic activity">
    <reaction evidence="9">
        <text>isopentenyl phosphate + ATP = isopentenyl diphosphate + ADP</text>
        <dbReference type="Rhea" id="RHEA:33963"/>
        <dbReference type="ChEBI" id="CHEBI:30616"/>
        <dbReference type="ChEBI" id="CHEBI:65078"/>
        <dbReference type="ChEBI" id="CHEBI:128769"/>
        <dbReference type="ChEBI" id="CHEBI:456216"/>
        <dbReference type="EC" id="2.7.4.26"/>
    </reaction>
</comment>
<keyword evidence="6" id="KW-0418">Kinase</keyword>
<evidence type="ECO:0000256" key="3">
    <source>
        <dbReference type="ARBA" id="ARBA00017267"/>
    </source>
</evidence>
<keyword evidence="8" id="KW-0414">Isoprene biosynthesis</keyword>
<evidence type="ECO:0000313" key="12">
    <source>
        <dbReference type="Proteomes" id="UP000747399"/>
    </source>
</evidence>
<dbReference type="EMBL" id="BNCO01000067">
    <property type="protein sequence ID" value="GIL64524.1"/>
    <property type="molecule type" value="Genomic_DNA"/>
</dbReference>
<dbReference type="SUPFAM" id="SSF53633">
    <property type="entry name" value="Carbamate kinase-like"/>
    <property type="match status" value="1"/>
</dbReference>
<keyword evidence="12" id="KW-1185">Reference proteome</keyword>
<comment type="similarity">
    <text evidence="1">Belongs to the isopentenyl phosphate kinase family.</text>
</comment>
<dbReference type="EC" id="2.7.4.26" evidence="2"/>
<evidence type="ECO:0000256" key="4">
    <source>
        <dbReference type="ARBA" id="ARBA00022679"/>
    </source>
</evidence>
<dbReference type="PANTHER" id="PTHR43654:SF1">
    <property type="entry name" value="ISOPENTENYL PHOSPHATE KINASE"/>
    <property type="match status" value="1"/>
</dbReference>
<evidence type="ECO:0000259" key="10">
    <source>
        <dbReference type="Pfam" id="PF00696"/>
    </source>
</evidence>
<evidence type="ECO:0000313" key="11">
    <source>
        <dbReference type="EMBL" id="GIL64524.1"/>
    </source>
</evidence>
<name>A0A8J4BP75_9CHLO</name>
<evidence type="ECO:0000256" key="7">
    <source>
        <dbReference type="ARBA" id="ARBA00022840"/>
    </source>
</evidence>
<keyword evidence="5" id="KW-0547">Nucleotide-binding</keyword>
<dbReference type="GO" id="GO:0016301">
    <property type="term" value="F:kinase activity"/>
    <property type="evidence" value="ECO:0007669"/>
    <property type="project" value="UniProtKB-KW"/>
</dbReference>
<comment type="caution">
    <text evidence="11">The sequence shown here is derived from an EMBL/GenBank/DDBJ whole genome shotgun (WGS) entry which is preliminary data.</text>
</comment>
<evidence type="ECO:0000256" key="6">
    <source>
        <dbReference type="ARBA" id="ARBA00022777"/>
    </source>
</evidence>
<dbReference type="PANTHER" id="PTHR43654">
    <property type="entry name" value="GLUTAMATE 5-KINASE"/>
    <property type="match status" value="1"/>
</dbReference>
<dbReference type="Pfam" id="PF00696">
    <property type="entry name" value="AA_kinase"/>
    <property type="match status" value="1"/>
</dbReference>
<evidence type="ECO:0000256" key="9">
    <source>
        <dbReference type="ARBA" id="ARBA00049063"/>
    </source>
</evidence>
<protein>
    <recommendedName>
        <fullName evidence="3">Isopentenyl phosphate kinase</fullName>
        <ecNumber evidence="2">2.7.4.26</ecNumber>
    </recommendedName>
</protein>
<feature type="domain" description="Aspartate/glutamate/uridylate kinase" evidence="10">
    <location>
        <begin position="15"/>
        <end position="267"/>
    </location>
</feature>
<evidence type="ECO:0000256" key="5">
    <source>
        <dbReference type="ARBA" id="ARBA00022741"/>
    </source>
</evidence>
<dbReference type="InterPro" id="IPR024192">
    <property type="entry name" value="Fosfomycin_R_FomA-type"/>
</dbReference>
<reference evidence="11" key="1">
    <citation type="journal article" date="2021" name="Proc. Natl. Acad. Sci. U.S.A.">
        <title>Three genomes in the algal genus Volvox reveal the fate of a haploid sex-determining region after a transition to homothallism.</title>
        <authorList>
            <person name="Yamamoto K."/>
            <person name="Hamaji T."/>
            <person name="Kawai-Toyooka H."/>
            <person name="Matsuzaki R."/>
            <person name="Takahashi F."/>
            <person name="Nishimura Y."/>
            <person name="Kawachi M."/>
            <person name="Noguchi H."/>
            <person name="Minakuchi Y."/>
            <person name="Umen J.G."/>
            <person name="Toyoda A."/>
            <person name="Nozaki H."/>
        </authorList>
    </citation>
    <scope>NUCLEOTIDE SEQUENCE</scope>
    <source>
        <strain evidence="11">NIES-3780</strain>
    </source>
</reference>
<dbReference type="Proteomes" id="UP000747399">
    <property type="component" value="Unassembled WGS sequence"/>
</dbReference>
<dbReference type="Gene3D" id="3.40.1160.10">
    <property type="entry name" value="Acetylglutamate kinase-like"/>
    <property type="match status" value="1"/>
</dbReference>
<dbReference type="GO" id="GO:0005524">
    <property type="term" value="F:ATP binding"/>
    <property type="evidence" value="ECO:0007669"/>
    <property type="project" value="UniProtKB-KW"/>
</dbReference>
<proteinExistence type="inferred from homology"/>
<organism evidence="11 12">
    <name type="scientific">Volvox africanus</name>
    <dbReference type="NCBI Taxonomy" id="51714"/>
    <lineage>
        <taxon>Eukaryota</taxon>
        <taxon>Viridiplantae</taxon>
        <taxon>Chlorophyta</taxon>
        <taxon>core chlorophytes</taxon>
        <taxon>Chlorophyceae</taxon>
        <taxon>CS clade</taxon>
        <taxon>Chlamydomonadales</taxon>
        <taxon>Volvocaceae</taxon>
        <taxon>Volvox</taxon>
    </lineage>
</organism>